<dbReference type="PANTHER" id="PTHR30537">
    <property type="entry name" value="HTH-TYPE TRANSCRIPTIONAL REGULATOR"/>
    <property type="match status" value="1"/>
</dbReference>
<gene>
    <name evidence="6" type="ORF">GR170_12410</name>
</gene>
<dbReference type="Pfam" id="PF03466">
    <property type="entry name" value="LysR_substrate"/>
    <property type="match status" value="1"/>
</dbReference>
<evidence type="ECO:0000256" key="2">
    <source>
        <dbReference type="ARBA" id="ARBA00023015"/>
    </source>
</evidence>
<keyword evidence="7" id="KW-1185">Reference proteome</keyword>
<comment type="similarity">
    <text evidence="1">Belongs to the LysR transcriptional regulatory family.</text>
</comment>
<dbReference type="Pfam" id="PF00126">
    <property type="entry name" value="HTH_1"/>
    <property type="match status" value="1"/>
</dbReference>
<evidence type="ECO:0000256" key="3">
    <source>
        <dbReference type="ARBA" id="ARBA00023125"/>
    </source>
</evidence>
<dbReference type="RefSeq" id="WP_160894775.1">
    <property type="nucleotide sequence ID" value="NZ_WUMU01000014.1"/>
</dbReference>
<dbReference type="EMBL" id="WUMU01000014">
    <property type="protein sequence ID" value="MXN18643.1"/>
    <property type="molecule type" value="Genomic_DNA"/>
</dbReference>
<accession>A0A6L7G7J8</accession>
<dbReference type="GO" id="GO:0003677">
    <property type="term" value="F:DNA binding"/>
    <property type="evidence" value="ECO:0007669"/>
    <property type="project" value="UniProtKB-KW"/>
</dbReference>
<dbReference type="GO" id="GO:0003700">
    <property type="term" value="F:DNA-binding transcription factor activity"/>
    <property type="evidence" value="ECO:0007669"/>
    <property type="project" value="InterPro"/>
</dbReference>
<dbReference type="Gene3D" id="1.10.10.10">
    <property type="entry name" value="Winged helix-like DNA-binding domain superfamily/Winged helix DNA-binding domain"/>
    <property type="match status" value="1"/>
</dbReference>
<protein>
    <submittedName>
        <fullName evidence="6">LysR family transcriptional regulator</fullName>
    </submittedName>
</protein>
<name>A0A6L7G7J8_9RHOB</name>
<dbReference type="InterPro" id="IPR005119">
    <property type="entry name" value="LysR_subst-bd"/>
</dbReference>
<sequence length="293" mass="32302">MALPSLTLLESFATTARLGSFAAAGRRLGVSASAVGKAIQRLEEEMELALFRRTTRQLELTEAGRHLLTGLAPALDMLEEVVSEARDRTERIEGPVVLTVPLVGYHLVNARLKDFLARYPGVRLDIRFADTMVDLIQEGVDLGIRNGPLRDSSLKHRRFGSYRHGLFAAPGYLAAHGTPTLETLEAHDRITFRFSETGRLQPWLARDGRVLDLSAPRLVTTAIEGARTAAVAGMGIAWLPDFILAEDLARGRLARVLEEEVDETGEFFLVWPAARALPRRLRLLIDHLVTPGA</sequence>
<evidence type="ECO:0000313" key="7">
    <source>
        <dbReference type="Proteomes" id="UP000477911"/>
    </source>
</evidence>
<dbReference type="SUPFAM" id="SSF46785">
    <property type="entry name" value="Winged helix' DNA-binding domain"/>
    <property type="match status" value="1"/>
</dbReference>
<evidence type="ECO:0000256" key="1">
    <source>
        <dbReference type="ARBA" id="ARBA00009437"/>
    </source>
</evidence>
<keyword evidence="3" id="KW-0238">DNA-binding</keyword>
<dbReference type="InterPro" id="IPR036390">
    <property type="entry name" value="WH_DNA-bd_sf"/>
</dbReference>
<dbReference type="Gene3D" id="3.40.190.290">
    <property type="match status" value="1"/>
</dbReference>
<dbReference type="InterPro" id="IPR000847">
    <property type="entry name" value="LysR_HTH_N"/>
</dbReference>
<dbReference type="PANTHER" id="PTHR30537:SF5">
    <property type="entry name" value="HTH-TYPE TRANSCRIPTIONAL ACTIVATOR TTDR-RELATED"/>
    <property type="match status" value="1"/>
</dbReference>
<evidence type="ECO:0000256" key="4">
    <source>
        <dbReference type="ARBA" id="ARBA00023163"/>
    </source>
</evidence>
<organism evidence="6 7">
    <name type="scientific">Pseudooceanicola albus</name>
    <dbReference type="NCBI Taxonomy" id="2692189"/>
    <lineage>
        <taxon>Bacteria</taxon>
        <taxon>Pseudomonadati</taxon>
        <taxon>Pseudomonadota</taxon>
        <taxon>Alphaproteobacteria</taxon>
        <taxon>Rhodobacterales</taxon>
        <taxon>Paracoccaceae</taxon>
        <taxon>Pseudooceanicola</taxon>
    </lineage>
</organism>
<keyword evidence="4" id="KW-0804">Transcription</keyword>
<proteinExistence type="inferred from homology"/>
<dbReference type="PROSITE" id="PS50931">
    <property type="entry name" value="HTH_LYSR"/>
    <property type="match status" value="1"/>
</dbReference>
<feature type="domain" description="HTH lysR-type" evidence="5">
    <location>
        <begin position="4"/>
        <end position="61"/>
    </location>
</feature>
<dbReference type="AlphaFoldDB" id="A0A6L7G7J8"/>
<evidence type="ECO:0000259" key="5">
    <source>
        <dbReference type="PROSITE" id="PS50931"/>
    </source>
</evidence>
<dbReference type="FunFam" id="1.10.10.10:FF:000001">
    <property type="entry name" value="LysR family transcriptional regulator"/>
    <property type="match status" value="1"/>
</dbReference>
<dbReference type="SUPFAM" id="SSF53850">
    <property type="entry name" value="Periplasmic binding protein-like II"/>
    <property type="match status" value="1"/>
</dbReference>
<dbReference type="InterPro" id="IPR036388">
    <property type="entry name" value="WH-like_DNA-bd_sf"/>
</dbReference>
<keyword evidence="2" id="KW-0805">Transcription regulation</keyword>
<evidence type="ECO:0000313" key="6">
    <source>
        <dbReference type="EMBL" id="MXN18643.1"/>
    </source>
</evidence>
<dbReference type="Proteomes" id="UP000477911">
    <property type="component" value="Unassembled WGS sequence"/>
</dbReference>
<comment type="caution">
    <text evidence="6">The sequence shown here is derived from an EMBL/GenBank/DDBJ whole genome shotgun (WGS) entry which is preliminary data.</text>
</comment>
<reference evidence="6 7" key="1">
    <citation type="submission" date="2019-12" db="EMBL/GenBank/DDBJ databases">
        <authorList>
            <person name="Li M."/>
        </authorList>
    </citation>
    <scope>NUCLEOTIDE SEQUENCE [LARGE SCALE GENOMIC DNA]</scope>
    <source>
        <strain evidence="6 7">GBMRC 2024</strain>
    </source>
</reference>
<dbReference type="InterPro" id="IPR058163">
    <property type="entry name" value="LysR-type_TF_proteobact-type"/>
</dbReference>